<keyword evidence="1" id="KW-1133">Transmembrane helix</keyword>
<feature type="domain" description="Sigma factor regulator C-terminal" evidence="2">
    <location>
        <begin position="199"/>
        <end position="370"/>
    </location>
</feature>
<dbReference type="Proteomes" id="UP000199300">
    <property type="component" value="Unassembled WGS sequence"/>
</dbReference>
<reference evidence="4 5" key="1">
    <citation type="submission" date="2016-10" db="EMBL/GenBank/DDBJ databases">
        <authorList>
            <person name="de Groot N.N."/>
        </authorList>
    </citation>
    <scope>NUCLEOTIDE SEQUENCE [LARGE SCALE GENOMIC DNA]</scope>
    <source>
        <strain evidence="4 5">CGMCC 1.10434</strain>
    </source>
</reference>
<dbReference type="InterPro" id="IPR025672">
    <property type="entry name" value="Sigma_reg_C_dom"/>
</dbReference>
<protein>
    <submittedName>
        <fullName evidence="4">Sigma factor regulator N-terminal</fullName>
    </submittedName>
</protein>
<keyword evidence="1" id="KW-0472">Membrane</keyword>
<evidence type="ECO:0000256" key="1">
    <source>
        <dbReference type="SAM" id="Phobius"/>
    </source>
</evidence>
<evidence type="ECO:0000259" key="2">
    <source>
        <dbReference type="Pfam" id="PF13791"/>
    </source>
</evidence>
<organism evidence="4 5">
    <name type="scientific">Amphibacillus marinus</name>
    <dbReference type="NCBI Taxonomy" id="872970"/>
    <lineage>
        <taxon>Bacteria</taxon>
        <taxon>Bacillati</taxon>
        <taxon>Bacillota</taxon>
        <taxon>Bacilli</taxon>
        <taxon>Bacillales</taxon>
        <taxon>Bacillaceae</taxon>
        <taxon>Amphibacillus</taxon>
    </lineage>
</organism>
<sequence length="377" mass="43602">MSEAFKKKLMEYERGELEGEELALFEEELTKLEQYQEFLEGHDDQQPAPVMNEKKQRRIIWRGKWKARFQTALSAIGLFIVFTIIATIISGLYYQVGSPNRNDVYREIIDLTLTVTEPYGYIGASSGSSIGPYFNMDMSRDLMKKVGSESVKVGELNVKFLFSFMGVPIREYNGQEAQNSTNFYYPTDGDDYLSDWDQLEYLHEGTVVSAYVSFDQLMETRDVEALFADRDLFVEWYAVDTGLSEGNDVIWNPIGFPSNPIWHDDDMVLIEKEEEKTWFGTLGSELRSSPEYNEGNQAMLHEQFMKTLYFLKDHKRKAENLMSGIYDLEEIIAYLEENGVKNYGAVITGPTKEVLKLQDEPRIAQLEVDEVAFWNWE</sequence>
<proteinExistence type="predicted"/>
<evidence type="ECO:0000313" key="5">
    <source>
        <dbReference type="Proteomes" id="UP000199300"/>
    </source>
</evidence>
<dbReference type="OrthoDB" id="2730366at2"/>
<feature type="transmembrane region" description="Helical" evidence="1">
    <location>
        <begin position="72"/>
        <end position="94"/>
    </location>
</feature>
<dbReference type="Pfam" id="PF13800">
    <property type="entry name" value="Sigma_reg_N"/>
    <property type="match status" value="1"/>
</dbReference>
<evidence type="ECO:0000259" key="3">
    <source>
        <dbReference type="Pfam" id="PF13800"/>
    </source>
</evidence>
<dbReference type="EMBL" id="FODJ01000002">
    <property type="protein sequence ID" value="SEN93993.1"/>
    <property type="molecule type" value="Genomic_DNA"/>
</dbReference>
<dbReference type="AlphaFoldDB" id="A0A1H8KM22"/>
<feature type="domain" description="Sigma factor regulator N-terminal" evidence="3">
    <location>
        <begin position="58"/>
        <end position="150"/>
    </location>
</feature>
<accession>A0A1H8KM22</accession>
<evidence type="ECO:0000313" key="4">
    <source>
        <dbReference type="EMBL" id="SEN93993.1"/>
    </source>
</evidence>
<keyword evidence="1" id="KW-0812">Transmembrane</keyword>
<dbReference type="Pfam" id="PF13791">
    <property type="entry name" value="Sigma_reg_C"/>
    <property type="match status" value="1"/>
</dbReference>
<gene>
    <name evidence="4" type="ORF">SAMN04488134_102337</name>
</gene>
<name>A0A1H8KM22_9BACI</name>
<dbReference type="InterPro" id="IPR029101">
    <property type="entry name" value="Sigma_reg_N"/>
</dbReference>
<keyword evidence="5" id="KW-1185">Reference proteome</keyword>